<keyword evidence="4" id="KW-1185">Reference proteome</keyword>
<dbReference type="Gene3D" id="3.40.50.1820">
    <property type="entry name" value="alpha/beta hydrolase"/>
    <property type="match status" value="1"/>
</dbReference>
<organism evidence="3 4">
    <name type="scientific">Marasmiellus scandens</name>
    <dbReference type="NCBI Taxonomy" id="2682957"/>
    <lineage>
        <taxon>Eukaryota</taxon>
        <taxon>Fungi</taxon>
        <taxon>Dikarya</taxon>
        <taxon>Basidiomycota</taxon>
        <taxon>Agaricomycotina</taxon>
        <taxon>Agaricomycetes</taxon>
        <taxon>Agaricomycetidae</taxon>
        <taxon>Agaricales</taxon>
        <taxon>Marasmiineae</taxon>
        <taxon>Omphalotaceae</taxon>
        <taxon>Marasmiellus</taxon>
    </lineage>
</organism>
<dbReference type="InterPro" id="IPR000073">
    <property type="entry name" value="AB_hydrolase_1"/>
</dbReference>
<feature type="domain" description="AB hydrolase-1" evidence="2">
    <location>
        <begin position="108"/>
        <end position="363"/>
    </location>
</feature>
<evidence type="ECO:0000313" key="4">
    <source>
        <dbReference type="Proteomes" id="UP001498398"/>
    </source>
</evidence>
<evidence type="ECO:0000256" key="1">
    <source>
        <dbReference type="SAM" id="SignalP"/>
    </source>
</evidence>
<dbReference type="Pfam" id="PF12697">
    <property type="entry name" value="Abhydrolase_6"/>
    <property type="match status" value="1"/>
</dbReference>
<protein>
    <recommendedName>
        <fullName evidence="2">AB hydrolase-1 domain-containing protein</fullName>
    </recommendedName>
</protein>
<feature type="chain" id="PRO_5045161879" description="AB hydrolase-1 domain-containing protein" evidence="1">
    <location>
        <begin position="25"/>
        <end position="377"/>
    </location>
</feature>
<evidence type="ECO:0000313" key="3">
    <source>
        <dbReference type="EMBL" id="KAK7452673.1"/>
    </source>
</evidence>
<comment type="caution">
    <text evidence="3">The sequence shown here is derived from an EMBL/GenBank/DDBJ whole genome shotgun (WGS) entry which is preliminary data.</text>
</comment>
<proteinExistence type="predicted"/>
<dbReference type="SUPFAM" id="SSF53474">
    <property type="entry name" value="alpha/beta-Hydrolases"/>
    <property type="match status" value="1"/>
</dbReference>
<gene>
    <name evidence="3" type="ORF">VKT23_012071</name>
</gene>
<dbReference type="Proteomes" id="UP001498398">
    <property type="component" value="Unassembled WGS sequence"/>
</dbReference>
<feature type="signal peptide" evidence="1">
    <location>
        <begin position="1"/>
        <end position="24"/>
    </location>
</feature>
<reference evidence="3 4" key="1">
    <citation type="submission" date="2024-01" db="EMBL/GenBank/DDBJ databases">
        <title>A draft genome for the cacao thread blight pathogen Marasmiellus scandens.</title>
        <authorList>
            <person name="Baruah I.K."/>
            <person name="Leung J."/>
            <person name="Bukari Y."/>
            <person name="Amoako-Attah I."/>
            <person name="Meinhardt L.W."/>
            <person name="Bailey B.A."/>
            <person name="Cohen S.P."/>
        </authorList>
    </citation>
    <scope>NUCLEOTIDE SEQUENCE [LARGE SCALE GENOMIC DNA]</scope>
    <source>
        <strain evidence="3 4">GH-19</strain>
    </source>
</reference>
<dbReference type="InterPro" id="IPR029058">
    <property type="entry name" value="AB_hydrolase_fold"/>
</dbReference>
<sequence>MKIFCSPNISWAFVFAALAHSYSAQTTYQCSEFFVPVNVSAQTARLNVTTPQNQFEVTNLLTQMAYSNATIVQDVTIGSTTLTDTFNIWSQLCIPNDFPEDGVVEFALHGSTFNHTYWNFRNGTGYNYAEAALRSGHAIFMYDGLGEGNSDKPDGIQKVQIATEIAVSIALVKQLPSLLSFGKIVGVGHAHGSVVLMAALVQQGNLFNATVLTSISSSLVGLSAGLAGMDIKIATEAEPEIWTNLDASYTVTGGFTNDQIGYYLYPFFDPEVFVEMQSGRGLVTLGVLLTLPENGVAEEYTNPVLVVTGDHDFFMCGGDCNVAVDDFPSRPATVQSLFPSASNFTVMIPENTGHVMFMHLSGPDIINSIQSWIDETV</sequence>
<evidence type="ECO:0000259" key="2">
    <source>
        <dbReference type="Pfam" id="PF12697"/>
    </source>
</evidence>
<accession>A0ABR1JBH7</accession>
<name>A0ABR1JBH7_9AGAR</name>
<keyword evidence="1" id="KW-0732">Signal</keyword>
<dbReference type="EMBL" id="JBANRG010000028">
    <property type="protein sequence ID" value="KAK7452673.1"/>
    <property type="molecule type" value="Genomic_DNA"/>
</dbReference>